<name>A0A7N1A1K4_KALFE</name>
<evidence type="ECO:0000313" key="3">
    <source>
        <dbReference type="Proteomes" id="UP000594263"/>
    </source>
</evidence>
<dbReference type="PANTHER" id="PTHR36402">
    <property type="entry name" value="EXPRESSED PROTEIN"/>
    <property type="match status" value="1"/>
</dbReference>
<keyword evidence="3" id="KW-1185">Reference proteome</keyword>
<dbReference type="PANTHER" id="PTHR36402:SF1">
    <property type="entry name" value="EXPRESSED PROTEIN"/>
    <property type="match status" value="1"/>
</dbReference>
<dbReference type="AlphaFoldDB" id="A0A7N1A1K4"/>
<feature type="region of interest" description="Disordered" evidence="1">
    <location>
        <begin position="1"/>
        <end position="33"/>
    </location>
</feature>
<dbReference type="Gramene" id="Kaladp0061s0029.1.v1.1">
    <property type="protein sequence ID" value="Kaladp0061s0029.1.v1.1"/>
    <property type="gene ID" value="Kaladp0061s0029.v1.1"/>
</dbReference>
<reference evidence="2" key="1">
    <citation type="submission" date="2021-01" db="UniProtKB">
        <authorList>
            <consortium name="EnsemblPlants"/>
        </authorList>
    </citation>
    <scope>IDENTIFICATION</scope>
</reference>
<proteinExistence type="predicted"/>
<accession>A0A7N1A1K4</accession>
<dbReference type="EnsemblPlants" id="Kaladp0061s0029.1.v1.1">
    <property type="protein sequence ID" value="Kaladp0061s0029.1.v1.1"/>
    <property type="gene ID" value="Kaladp0061s0029.v1.1"/>
</dbReference>
<evidence type="ECO:0000256" key="1">
    <source>
        <dbReference type="SAM" id="MobiDB-lite"/>
    </source>
</evidence>
<feature type="compositionally biased region" description="Polar residues" evidence="1">
    <location>
        <begin position="18"/>
        <end position="33"/>
    </location>
</feature>
<protein>
    <submittedName>
        <fullName evidence="2">Uncharacterized protein</fullName>
    </submittedName>
</protein>
<organism evidence="2 3">
    <name type="scientific">Kalanchoe fedtschenkoi</name>
    <name type="common">Lavender scallops</name>
    <name type="synonym">South American air plant</name>
    <dbReference type="NCBI Taxonomy" id="63787"/>
    <lineage>
        <taxon>Eukaryota</taxon>
        <taxon>Viridiplantae</taxon>
        <taxon>Streptophyta</taxon>
        <taxon>Embryophyta</taxon>
        <taxon>Tracheophyta</taxon>
        <taxon>Spermatophyta</taxon>
        <taxon>Magnoliopsida</taxon>
        <taxon>eudicotyledons</taxon>
        <taxon>Gunneridae</taxon>
        <taxon>Pentapetalae</taxon>
        <taxon>Saxifragales</taxon>
        <taxon>Crassulaceae</taxon>
        <taxon>Kalanchoe</taxon>
    </lineage>
</organism>
<evidence type="ECO:0000313" key="2">
    <source>
        <dbReference type="EnsemblPlants" id="Kaladp0061s0029.1.v1.1"/>
    </source>
</evidence>
<sequence length="127" mass="14498">MASPTMQPCAPSRRKATWTRNARMTTAKPISSSSDIYLSPQLAASLNSNPNKYLGRWNAPKDLKEAVEKLAQLRRDFVKKLQETRKKERQGTSKKEAMFEANEECKLKAVAAKVRAKERKVTNEQFR</sequence>
<dbReference type="Proteomes" id="UP000594263">
    <property type="component" value="Unplaced"/>
</dbReference>